<dbReference type="EMBL" id="CP001601">
    <property type="protein sequence ID" value="ACP32006.1"/>
    <property type="molecule type" value="Genomic_DNA"/>
</dbReference>
<feature type="transmembrane region" description="Helical" evidence="3">
    <location>
        <begin position="209"/>
        <end position="226"/>
    </location>
</feature>
<dbReference type="Gene3D" id="1.20.120.1760">
    <property type="match status" value="1"/>
</dbReference>
<dbReference type="EC" id="2.7.8.2" evidence="4"/>
<dbReference type="GO" id="GO:0004142">
    <property type="term" value="F:diacylglycerol cholinephosphotransferase activity"/>
    <property type="evidence" value="ECO:0007669"/>
    <property type="project" value="UniProtKB-EC"/>
</dbReference>
<dbReference type="InterPro" id="IPR048254">
    <property type="entry name" value="CDP_ALCOHOL_P_TRANSF_CS"/>
</dbReference>
<dbReference type="OrthoDB" id="7390033at2"/>
<gene>
    <name evidence="4" type="ordered locus">cauri_0407</name>
</gene>
<feature type="transmembrane region" description="Helical" evidence="3">
    <location>
        <begin position="67"/>
        <end position="92"/>
    </location>
</feature>
<accession>C3PKS0</accession>
<dbReference type="STRING" id="548476.cauri_0407"/>
<organism evidence="4 5">
    <name type="scientific">Corynebacterium aurimucosum (strain ATCC 700975 / DSM 44827 / CIP 107346 / CN-1)</name>
    <name type="common">Corynebacterium nigricans</name>
    <dbReference type="NCBI Taxonomy" id="548476"/>
    <lineage>
        <taxon>Bacteria</taxon>
        <taxon>Bacillati</taxon>
        <taxon>Actinomycetota</taxon>
        <taxon>Actinomycetes</taxon>
        <taxon>Mycobacteriales</taxon>
        <taxon>Corynebacteriaceae</taxon>
        <taxon>Corynebacterium</taxon>
    </lineage>
</organism>
<reference evidence="4 5" key="1">
    <citation type="journal article" date="2010" name="BMC Genomics">
        <title>Complete genome sequence and lifestyle of black-pigmented Corynebacterium aurimucosum ATCC 700975 (formerly C. nigricans CN-1) isolated from a vaginal swab of a woman with spontaneous abortion.</title>
        <authorList>
            <person name="Trost E."/>
            <person name="Gotker S."/>
            <person name="Schneider J."/>
            <person name="Schneiker-Bekel S."/>
            <person name="Szczepanowski R."/>
            <person name="Tilker A."/>
            <person name="Viehoever P."/>
            <person name="Arnold W."/>
            <person name="Bekel T."/>
            <person name="Blom J."/>
            <person name="Gartemann K.H."/>
            <person name="Linke B."/>
            <person name="Goesmann A."/>
            <person name="Puhler A."/>
            <person name="Shukla S.K."/>
            <person name="Tauch A."/>
        </authorList>
    </citation>
    <scope>NUCLEOTIDE SEQUENCE [LARGE SCALE GENOMIC DNA]</scope>
    <source>
        <strain evidence="5">ATCC 700975 / DSM 44827 / CIP 107346 / CN-1</strain>
    </source>
</reference>
<evidence type="ECO:0000256" key="3">
    <source>
        <dbReference type="SAM" id="Phobius"/>
    </source>
</evidence>
<proteinExistence type="inferred from homology"/>
<protein>
    <submittedName>
        <fullName evidence="4">Choline/ethanolaminephosphotransferase</fullName>
        <ecNumber evidence="4">2.7.8.2</ecNumber>
    </submittedName>
</protein>
<evidence type="ECO:0000313" key="4">
    <source>
        <dbReference type="EMBL" id="ACP32006.1"/>
    </source>
</evidence>
<dbReference type="eggNOG" id="COG0558">
    <property type="taxonomic scope" value="Bacteria"/>
</dbReference>
<evidence type="ECO:0000313" key="5">
    <source>
        <dbReference type="Proteomes" id="UP000002077"/>
    </source>
</evidence>
<keyword evidence="3" id="KW-1133">Transmembrane helix</keyword>
<dbReference type="GeneID" id="31923026"/>
<keyword evidence="1 2" id="KW-0808">Transferase</keyword>
<dbReference type="AlphaFoldDB" id="C3PKS0"/>
<dbReference type="GO" id="GO:0016020">
    <property type="term" value="C:membrane"/>
    <property type="evidence" value="ECO:0007669"/>
    <property type="project" value="InterPro"/>
</dbReference>
<dbReference type="KEGG" id="car:cauri_0407"/>
<dbReference type="InterPro" id="IPR043130">
    <property type="entry name" value="CDP-OH_PTrfase_TM_dom"/>
</dbReference>
<evidence type="ECO:0000256" key="1">
    <source>
        <dbReference type="ARBA" id="ARBA00022679"/>
    </source>
</evidence>
<evidence type="ECO:0000256" key="2">
    <source>
        <dbReference type="RuleBase" id="RU003750"/>
    </source>
</evidence>
<keyword evidence="5" id="KW-1185">Reference proteome</keyword>
<dbReference type="HOGENOM" id="CLU_090560_0_0_11"/>
<dbReference type="Pfam" id="PF01066">
    <property type="entry name" value="CDP-OH_P_transf"/>
    <property type="match status" value="1"/>
</dbReference>
<keyword evidence="3" id="KW-0812">Transmembrane</keyword>
<dbReference type="RefSeq" id="WP_012714833.1">
    <property type="nucleotide sequence ID" value="NC_012590.1"/>
</dbReference>
<name>C3PKS0_CORA7</name>
<keyword evidence="3" id="KW-0472">Membrane</keyword>
<sequence>MATTQSRFSWAIAQLDAAQKPAQGVPAYMRWVNRRGARVIAALGYQLRWTPNQVTAISACLSVAGMLVLIFAPFAVSTGVLAAVLLALGFLFDSADGQLARVSKLSSKSGEWVDHVVDAFRSPLVHVAVAIAVTAHEGPYSWLALVALGYSVVTSGQFLSQILAEALVRKAGAQQTRGGNLRSWILLPTDPGVLCWSFVFWGWAPAFAVVYGLLAAVAAAHSAVSLTRRFKDLSAVDRAAAELADVPSGGAHA</sequence>
<dbReference type="PROSITE" id="PS00379">
    <property type="entry name" value="CDP_ALCOHOL_P_TRANSF"/>
    <property type="match status" value="1"/>
</dbReference>
<comment type="similarity">
    <text evidence="2">Belongs to the CDP-alcohol phosphatidyltransferase class-I family.</text>
</comment>
<dbReference type="InterPro" id="IPR000462">
    <property type="entry name" value="CDP-OH_P_trans"/>
</dbReference>
<dbReference type="Proteomes" id="UP000002077">
    <property type="component" value="Chromosome"/>
</dbReference>